<keyword evidence="4" id="KW-1185">Reference proteome</keyword>
<dbReference type="Proteomes" id="UP000692954">
    <property type="component" value="Unassembled WGS sequence"/>
</dbReference>
<accession>A0A8S1MRA0</accession>
<evidence type="ECO:0000313" key="3">
    <source>
        <dbReference type="EMBL" id="CAD8079566.1"/>
    </source>
</evidence>
<dbReference type="OrthoDB" id="298841at2759"/>
<feature type="signal peptide" evidence="2">
    <location>
        <begin position="1"/>
        <end position="15"/>
    </location>
</feature>
<protein>
    <submittedName>
        <fullName evidence="3">Uncharacterized protein</fullName>
    </submittedName>
</protein>
<name>A0A8S1MRA0_9CILI</name>
<dbReference type="EMBL" id="CAJJDN010000039">
    <property type="protein sequence ID" value="CAD8079566.1"/>
    <property type="molecule type" value="Genomic_DNA"/>
</dbReference>
<sequence length="784" mass="93069">MIFLLFLSSITNLSCLIFNLMELQNTLRSYLSSFETYSYVRDIKLRVLYGDKMHIKIVQQCLAAFLIDNDESPILRLLALKFNKELAETFNEDYIHMMQKIVLPKMEQIAIFKKESPDNDRGKYFFLGQQKPHQGNKELQALGDQFFRVTLECIRIWGRWFPLDKQHHRLSLYRVAYERLYKIGVRFPEIQYFDLHQVHTNLPSTFPPLSMMLQLKRVMSVHLHSTTKEICRYLESHLPEEYHQTQYSSFAELFQTIVKKHILHKNKQAKIASLFLEKEQIQTQPKKQDNHEEWTQLQRLQSENQQLELLNNLHQQKMQELQKSIIQTQNQNTLLQLQIKDKQLLIEKQETEWKNIEKKFLSLLEEYKKTHQSKNPYILAQFEKNLAEYKIEYGLSYKEVDCFKLRAENEYLIKQLDEQQDLYNSIKHEKEVLLTENRLLMKKLSNLTQKQTQVDKIEQELPQNIEEFKFYKQKSNLVQYEQIMICQKRQITQLKDQLLQMNDKKNSVTSQTWGISTKSNSRRNINELQACNLQSSKQSEIQKSPYRQSKIIMPPILDYDATIFAINPNCFNTRFRQACFTQKSIIYQDDNIQINTNTLIKITTLIVILTIQNKSTIKLKDLNLILQNTNQLQVEKINDLKNVMNPDESQTIQIQIEIHEIPYSILEAQLTYMDKIIQFAIPCTINKFLTFNSYQKLPTSYFYQSKPFLTGFQNSIPNLLPEFQILNRSENEINLSVLAEYNNEEYDIMISCKKSMMQIKMNGGQNDKLVKTIISTYQGLFLKR</sequence>
<feature type="coiled-coil region" evidence="1">
    <location>
        <begin position="440"/>
        <end position="511"/>
    </location>
</feature>
<evidence type="ECO:0000256" key="1">
    <source>
        <dbReference type="SAM" id="Coils"/>
    </source>
</evidence>
<proteinExistence type="predicted"/>
<evidence type="ECO:0000256" key="2">
    <source>
        <dbReference type="SAM" id="SignalP"/>
    </source>
</evidence>
<feature type="coiled-coil region" evidence="1">
    <location>
        <begin position="297"/>
        <end position="338"/>
    </location>
</feature>
<keyword evidence="1" id="KW-0175">Coiled coil</keyword>
<dbReference type="AlphaFoldDB" id="A0A8S1MRA0"/>
<evidence type="ECO:0000313" key="4">
    <source>
        <dbReference type="Proteomes" id="UP000692954"/>
    </source>
</evidence>
<comment type="caution">
    <text evidence="3">The sequence shown here is derived from an EMBL/GenBank/DDBJ whole genome shotgun (WGS) entry which is preliminary data.</text>
</comment>
<reference evidence="3" key="1">
    <citation type="submission" date="2021-01" db="EMBL/GenBank/DDBJ databases">
        <authorList>
            <consortium name="Genoscope - CEA"/>
            <person name="William W."/>
        </authorList>
    </citation>
    <scope>NUCLEOTIDE SEQUENCE</scope>
</reference>
<gene>
    <name evidence="3" type="ORF">PSON_ATCC_30995.1.T0390177</name>
</gene>
<keyword evidence="2" id="KW-0732">Signal</keyword>
<feature type="chain" id="PRO_5035911476" evidence="2">
    <location>
        <begin position="16"/>
        <end position="784"/>
    </location>
</feature>
<organism evidence="3 4">
    <name type="scientific">Paramecium sonneborni</name>
    <dbReference type="NCBI Taxonomy" id="65129"/>
    <lineage>
        <taxon>Eukaryota</taxon>
        <taxon>Sar</taxon>
        <taxon>Alveolata</taxon>
        <taxon>Ciliophora</taxon>
        <taxon>Intramacronucleata</taxon>
        <taxon>Oligohymenophorea</taxon>
        <taxon>Peniculida</taxon>
        <taxon>Parameciidae</taxon>
        <taxon>Paramecium</taxon>
    </lineage>
</organism>